<dbReference type="Pfam" id="PF01028">
    <property type="entry name" value="Topoisom_I"/>
    <property type="match status" value="1"/>
</dbReference>
<organismHost>
    <name type="scientific">Ovis aries</name>
    <name type="common">Sheep</name>
    <dbReference type="NCBI Taxonomy" id="9940"/>
</organismHost>
<gene>
    <name evidence="11" type="primary">ORFV062</name>
</gene>
<evidence type="ECO:0000256" key="8">
    <source>
        <dbReference type="PROSITE-ProRule" id="PRU01382"/>
    </source>
</evidence>
<dbReference type="PRINTS" id="PR00416">
    <property type="entry name" value="EUTPISMRASEI"/>
</dbReference>
<dbReference type="Gene3D" id="3.90.15.10">
    <property type="entry name" value="Topoisomerase I, Chain A, domain 3"/>
    <property type="match status" value="1"/>
</dbReference>
<comment type="similarity">
    <text evidence="2 8">Belongs to the type IB topoisomerase family.</text>
</comment>
<evidence type="ECO:0000256" key="5">
    <source>
        <dbReference type="ARBA" id="ARBA00023029"/>
    </source>
</evidence>
<evidence type="ECO:0000256" key="2">
    <source>
        <dbReference type="ARBA" id="ARBA00006645"/>
    </source>
</evidence>
<dbReference type="PROSITE" id="PS52038">
    <property type="entry name" value="TOPO_IB_2"/>
    <property type="match status" value="1"/>
</dbReference>
<dbReference type="Pfam" id="PF09266">
    <property type="entry name" value="VirDNA-topo-I_N"/>
    <property type="match status" value="1"/>
</dbReference>
<evidence type="ECO:0000259" key="9">
    <source>
        <dbReference type="Pfam" id="PF01028"/>
    </source>
</evidence>
<evidence type="ECO:0000313" key="11">
    <source>
        <dbReference type="EMBL" id="AKU76683.1"/>
    </source>
</evidence>
<dbReference type="InterPro" id="IPR027362">
    <property type="entry name" value="TopoI_C"/>
</dbReference>
<dbReference type="GO" id="GO:0003917">
    <property type="term" value="F:DNA topoisomerase type I (single strand cut, ATP-independent) activity"/>
    <property type="evidence" value="ECO:0007669"/>
    <property type="project" value="UniProtKB-UniRule"/>
</dbReference>
<dbReference type="SUPFAM" id="SSF56349">
    <property type="entry name" value="DNA breaking-rejoining enzymes"/>
    <property type="match status" value="1"/>
</dbReference>
<dbReference type="InterPro" id="IPR013500">
    <property type="entry name" value="TopoI_cat_euk"/>
</dbReference>
<feature type="active site" description="O-(3'-phospho-DNA)-tyrosine intermediate" evidence="8">
    <location>
        <position position="275"/>
    </location>
</feature>
<keyword evidence="4" id="KW-0426">Late protein</keyword>
<dbReference type="SUPFAM" id="SSF55869">
    <property type="entry name" value="DNA topoisomerase I domain"/>
    <property type="match status" value="1"/>
</dbReference>
<dbReference type="InterPro" id="IPR035447">
    <property type="entry name" value="DNA_topo_I_N_sf"/>
</dbReference>
<dbReference type="GO" id="GO:0003677">
    <property type="term" value="F:DNA binding"/>
    <property type="evidence" value="ECO:0007669"/>
    <property type="project" value="UniProtKB-UniRule"/>
</dbReference>
<organismHost>
    <name type="scientific">Capra hircus</name>
    <name type="common">Goat</name>
    <dbReference type="NCBI Taxonomy" id="9925"/>
</organismHost>
<keyword evidence="7 8" id="KW-0413">Isomerase</keyword>
<evidence type="ECO:0000256" key="7">
    <source>
        <dbReference type="ARBA" id="ARBA00023235"/>
    </source>
</evidence>
<keyword evidence="6 8" id="KW-0238">DNA-binding</keyword>
<feature type="domain" description="DNA topoisomerase I catalytic core eukaryotic-type" evidence="9">
    <location>
        <begin position="91"/>
        <end position="273"/>
    </location>
</feature>
<dbReference type="InterPro" id="IPR015346">
    <property type="entry name" value="TopoI_N_vir"/>
</dbReference>
<dbReference type="InterPro" id="IPR011010">
    <property type="entry name" value="DNA_brk_join_enz"/>
</dbReference>
<name>A0A0R8HV61_ORFV</name>
<dbReference type="GO" id="GO:0006265">
    <property type="term" value="P:DNA topological change"/>
    <property type="evidence" value="ECO:0007669"/>
    <property type="project" value="UniProtKB-UniRule"/>
</dbReference>
<evidence type="ECO:0000256" key="6">
    <source>
        <dbReference type="ARBA" id="ARBA00023125"/>
    </source>
</evidence>
<dbReference type="Gene3D" id="1.20.120.380">
    <property type="entry name" value="Type 1-topoisomerase catalytic fragment, domain 2"/>
    <property type="match status" value="1"/>
</dbReference>
<accession>A0A0R8HV61</accession>
<dbReference type="InterPro" id="IPR001631">
    <property type="entry name" value="TopoI"/>
</dbReference>
<proteinExistence type="inferred from homology"/>
<keyword evidence="5 8" id="KW-0799">Topoisomerase</keyword>
<reference evidence="11 12" key="1">
    <citation type="journal article" date="2015" name="Front. Microbiol.">
        <title>Genome analysis of orf virus isolates from goats in the Fujian Province of southern China.</title>
        <authorList>
            <person name="Chi X."/>
            <person name="Zeng X."/>
            <person name="Li W."/>
            <person name="Hao W."/>
            <person name="Li M."/>
            <person name="Huang X."/>
            <person name="Huang Y."/>
            <person name="Rock D.L."/>
            <person name="Luo S."/>
            <person name="Wang S."/>
        </authorList>
    </citation>
    <scope>NUCLEOTIDE SEQUENCE [LARGE SCALE GENOMIC DNA]</scope>
    <source>
        <strain evidence="11">GO</strain>
    </source>
</reference>
<evidence type="ECO:0000313" key="12">
    <source>
        <dbReference type="Proteomes" id="UP000110096"/>
    </source>
</evidence>
<dbReference type="Proteomes" id="UP000110096">
    <property type="component" value="Segment"/>
</dbReference>
<organism evidence="11 12">
    <name type="scientific">Orf virus</name>
    <name type="common">ORFV</name>
    <dbReference type="NCBI Taxonomy" id="10258"/>
    <lineage>
        <taxon>Viruses</taxon>
        <taxon>Varidnaviria</taxon>
        <taxon>Bamfordvirae</taxon>
        <taxon>Nucleocytoviricota</taxon>
        <taxon>Pokkesviricetes</taxon>
        <taxon>Chitovirales</taxon>
        <taxon>Poxviridae</taxon>
        <taxon>Chordopoxvirinae</taxon>
        <taxon>Parapoxvirus</taxon>
        <taxon>Parapoxvirus orf</taxon>
    </lineage>
</organism>
<dbReference type="EMBL" id="KP010354">
    <property type="protein sequence ID" value="AKU76683.1"/>
    <property type="molecule type" value="Genomic_DNA"/>
</dbReference>
<protein>
    <recommendedName>
        <fullName evidence="3">DNA topoisomerase</fullName>
        <ecNumber evidence="3">5.6.2.1</ecNumber>
    </recommendedName>
</protein>
<evidence type="ECO:0000256" key="1">
    <source>
        <dbReference type="ARBA" id="ARBA00000213"/>
    </source>
</evidence>
<evidence type="ECO:0000259" key="10">
    <source>
        <dbReference type="Pfam" id="PF09266"/>
    </source>
</evidence>
<dbReference type="Gene3D" id="3.30.66.10">
    <property type="entry name" value="DNA topoisomerase I domain"/>
    <property type="match status" value="1"/>
</dbReference>
<dbReference type="EC" id="5.6.2.1" evidence="3"/>
<comment type="catalytic activity">
    <reaction evidence="1 8">
        <text>ATP-independent breakage of single-stranded DNA, followed by passage and rejoining.</text>
        <dbReference type="EC" id="5.6.2.1"/>
    </reaction>
</comment>
<evidence type="ECO:0000256" key="4">
    <source>
        <dbReference type="ARBA" id="ARBA00022921"/>
    </source>
</evidence>
<evidence type="ECO:0000256" key="3">
    <source>
        <dbReference type="ARBA" id="ARBA00012891"/>
    </source>
</evidence>
<sequence>MRALHLSDGKLFFDKELTQPVPDDNPAYAVLARIRIPPHLSDVVVYEQDLESAQQGLIFVGRDAKGRKQYFYGRGHVERRTAVRNAVFVRVHRVMHKINAFIDDHLASGSEAEAQMAAFLLMETSFFIRVGKTRYERESGTVGMLTLRNKHLAEAEGGEEIRVAFVGKDRVAHEFAVREGQRLFAALRRLWDPGAPDRLLFDRLSERRVYTFMRRFGIRVKDLRTYGVNYTFLYNFWSNVRSLEPRPSVKSLICTSVRQTAETVGHTPSISRSAYMATAVLELVRDGAFLDRVAATDTLDDFVDIVVDYVNNSEQVNG</sequence>
<feature type="domain" description="DNA topoisomerase I N-terminal viral" evidence="10">
    <location>
        <begin position="4"/>
        <end position="61"/>
    </location>
</feature>
<organismHost>
    <name type="scientific">Homo sapiens</name>
    <name type="common">Human</name>
    <dbReference type="NCBI Taxonomy" id="9606"/>
</organismHost>
<dbReference type="InterPro" id="IPR014711">
    <property type="entry name" value="TopoI_cat_a-hlx-sub_euk"/>
</dbReference>